<evidence type="ECO:0000313" key="2">
    <source>
        <dbReference type="EMBL" id="CAA9253260.1"/>
    </source>
</evidence>
<feature type="compositionally biased region" description="Low complexity" evidence="1">
    <location>
        <begin position="205"/>
        <end position="217"/>
    </location>
</feature>
<feature type="non-terminal residue" evidence="2">
    <location>
        <position position="217"/>
    </location>
</feature>
<dbReference type="EMBL" id="CADCTL010000154">
    <property type="protein sequence ID" value="CAA9253260.1"/>
    <property type="molecule type" value="Genomic_DNA"/>
</dbReference>
<protein>
    <submittedName>
        <fullName evidence="2">Uncharacterized amino acid permease, GabP family</fullName>
    </submittedName>
</protein>
<reference evidence="2" key="1">
    <citation type="submission" date="2020-02" db="EMBL/GenBank/DDBJ databases">
        <authorList>
            <person name="Meier V. D."/>
        </authorList>
    </citation>
    <scope>NUCLEOTIDE SEQUENCE</scope>
    <source>
        <strain evidence="2">AVDCRST_MAG04</strain>
    </source>
</reference>
<dbReference type="AlphaFoldDB" id="A0A6J4IHW7"/>
<feature type="compositionally biased region" description="Basic and acidic residues" evidence="1">
    <location>
        <begin position="105"/>
        <end position="124"/>
    </location>
</feature>
<gene>
    <name evidence="2" type="ORF">AVDCRST_MAG04-2219</name>
</gene>
<feature type="region of interest" description="Disordered" evidence="1">
    <location>
        <begin position="137"/>
        <end position="217"/>
    </location>
</feature>
<sequence>AAHGAARHHLGHAGGDGALHRRRHHRRVRRALAGAGRRARPAGRGDEPRRALDARLVLRGYHRLRGGQHGAAQLRHGVAPHLRHGAAGAAAIGAGAPPRGHAHALHGDPRPVRDRGGADAERRHHAARLRDRAAAAGRVLLGEPRPPGPATPPGRAARRLRGAFLRPRPRRPRLPRPAGEPGGDRRLARAGAGGRGAGRHRGALRRGPAARRAAGDL</sequence>
<accession>A0A6J4IHW7</accession>
<evidence type="ECO:0000256" key="1">
    <source>
        <dbReference type="SAM" id="MobiDB-lite"/>
    </source>
</evidence>
<organism evidence="2">
    <name type="scientific">uncultured Acetobacteraceae bacterium</name>
    <dbReference type="NCBI Taxonomy" id="169975"/>
    <lineage>
        <taxon>Bacteria</taxon>
        <taxon>Pseudomonadati</taxon>
        <taxon>Pseudomonadota</taxon>
        <taxon>Alphaproteobacteria</taxon>
        <taxon>Acetobacterales</taxon>
        <taxon>Acetobacteraceae</taxon>
        <taxon>environmental samples</taxon>
    </lineage>
</organism>
<proteinExistence type="predicted"/>
<feature type="region of interest" description="Disordered" evidence="1">
    <location>
        <begin position="93"/>
        <end position="124"/>
    </location>
</feature>
<feature type="compositionally biased region" description="Basic residues" evidence="1">
    <location>
        <begin position="156"/>
        <end position="174"/>
    </location>
</feature>
<name>A0A6J4IHW7_9PROT</name>
<feature type="non-terminal residue" evidence="2">
    <location>
        <position position="1"/>
    </location>
</feature>
<feature type="compositionally biased region" description="Basic residues" evidence="1">
    <location>
        <begin position="1"/>
        <end position="11"/>
    </location>
</feature>
<feature type="region of interest" description="Disordered" evidence="1">
    <location>
        <begin position="1"/>
        <end position="25"/>
    </location>
</feature>